<feature type="non-terminal residue" evidence="1">
    <location>
        <position position="1"/>
    </location>
</feature>
<dbReference type="OrthoDB" id="5977126at2759"/>
<dbReference type="PANTHER" id="PTHR11243:SF25">
    <property type="entry name" value="GROWTH FACTOR RECEPTOR-BOUND PROTEIN 7"/>
    <property type="match status" value="1"/>
</dbReference>
<name>A0A2G9SGU3_AQUCT</name>
<evidence type="ECO:0000313" key="1">
    <source>
        <dbReference type="EMBL" id="PIO38631.1"/>
    </source>
</evidence>
<dbReference type="InterPro" id="IPR011993">
    <property type="entry name" value="PH-like_dom_sf"/>
</dbReference>
<reference evidence="2" key="1">
    <citation type="journal article" date="2017" name="Nat. Commun.">
        <title>The North American bullfrog draft genome provides insight into hormonal regulation of long noncoding RNA.</title>
        <authorList>
            <person name="Hammond S.A."/>
            <person name="Warren R.L."/>
            <person name="Vandervalk B.P."/>
            <person name="Kucuk E."/>
            <person name="Khan H."/>
            <person name="Gibb E.A."/>
            <person name="Pandoh P."/>
            <person name="Kirk H."/>
            <person name="Zhao Y."/>
            <person name="Jones M."/>
            <person name="Mungall A.J."/>
            <person name="Coope R."/>
            <person name="Pleasance S."/>
            <person name="Moore R.A."/>
            <person name="Holt R.A."/>
            <person name="Round J.M."/>
            <person name="Ohora S."/>
            <person name="Walle B.V."/>
            <person name="Veldhoen N."/>
            <person name="Helbing C.C."/>
            <person name="Birol I."/>
        </authorList>
    </citation>
    <scope>NUCLEOTIDE SEQUENCE [LARGE SCALE GENOMIC DNA]</scope>
</reference>
<dbReference type="Gene3D" id="2.30.29.30">
    <property type="entry name" value="Pleckstrin-homology domain (PH domain)/Phosphotyrosine-binding domain (PTB)"/>
    <property type="match status" value="1"/>
</dbReference>
<evidence type="ECO:0008006" key="3">
    <source>
        <dbReference type="Google" id="ProtNLM"/>
    </source>
</evidence>
<evidence type="ECO:0000313" key="2">
    <source>
        <dbReference type="Proteomes" id="UP000228934"/>
    </source>
</evidence>
<protein>
    <recommendedName>
        <fullName evidence="3">PH domain-containing protein</fullName>
    </recommendedName>
</protein>
<dbReference type="InterPro" id="IPR039664">
    <property type="entry name" value="GRB/APBB1IP"/>
</dbReference>
<proteinExistence type="predicted"/>
<dbReference type="EMBL" id="KV924343">
    <property type="protein sequence ID" value="PIO38631.1"/>
    <property type="molecule type" value="Genomic_DNA"/>
</dbReference>
<sequence>YALFPEDMIAGNLEAHKGLSHSELIQNFLNSGSWPEIQGYLHMKESGRKVWKRFFFFLRRSGLYYSTKGTSKSSSDHRLEHCALQASRVPNVQRTRALCSITGLRPPRGLWITDRPDQCVALQDSDHPEDYAIQASSDRPDQCVALQASSDYHPEHYAALQVSQATIPEHCALQASSDHRPEHCALQASSDHRPEH</sequence>
<dbReference type="PANTHER" id="PTHR11243">
    <property type="entry name" value="GROWTH FACTOR RECEPTOR-BOUND PROTEIN"/>
    <property type="match status" value="1"/>
</dbReference>
<accession>A0A2G9SGU3</accession>
<gene>
    <name evidence="1" type="ORF">AB205_0143210</name>
</gene>
<dbReference type="SUPFAM" id="SSF50729">
    <property type="entry name" value="PH domain-like"/>
    <property type="match status" value="1"/>
</dbReference>
<dbReference type="Proteomes" id="UP000228934">
    <property type="component" value="Unassembled WGS sequence"/>
</dbReference>
<dbReference type="AlphaFoldDB" id="A0A2G9SGU3"/>
<keyword evidence="2" id="KW-1185">Reference proteome</keyword>
<organism evidence="1 2">
    <name type="scientific">Aquarana catesbeiana</name>
    <name type="common">American bullfrog</name>
    <name type="synonym">Rana catesbeiana</name>
    <dbReference type="NCBI Taxonomy" id="8400"/>
    <lineage>
        <taxon>Eukaryota</taxon>
        <taxon>Metazoa</taxon>
        <taxon>Chordata</taxon>
        <taxon>Craniata</taxon>
        <taxon>Vertebrata</taxon>
        <taxon>Euteleostomi</taxon>
        <taxon>Amphibia</taxon>
        <taxon>Batrachia</taxon>
        <taxon>Anura</taxon>
        <taxon>Neobatrachia</taxon>
        <taxon>Ranoidea</taxon>
        <taxon>Ranidae</taxon>
        <taxon>Aquarana</taxon>
    </lineage>
</organism>